<feature type="transmembrane region" description="Helical" evidence="1">
    <location>
        <begin position="51"/>
        <end position="84"/>
    </location>
</feature>
<evidence type="ECO:0000256" key="1">
    <source>
        <dbReference type="SAM" id="Phobius"/>
    </source>
</evidence>
<feature type="transmembrane region" description="Helical" evidence="1">
    <location>
        <begin position="96"/>
        <end position="115"/>
    </location>
</feature>
<keyword evidence="3" id="KW-1185">Reference proteome</keyword>
<feature type="transmembrane region" description="Helical" evidence="1">
    <location>
        <begin position="193"/>
        <end position="213"/>
    </location>
</feature>
<evidence type="ECO:0000313" key="3">
    <source>
        <dbReference type="Proteomes" id="UP000621898"/>
    </source>
</evidence>
<feature type="transmembrane region" description="Helical" evidence="1">
    <location>
        <begin position="374"/>
        <end position="391"/>
    </location>
</feature>
<dbReference type="Proteomes" id="UP000621898">
    <property type="component" value="Unassembled WGS sequence"/>
</dbReference>
<name>A0ABQ2ZGQ0_9GAMM</name>
<keyword evidence="1" id="KW-0472">Membrane</keyword>
<reference evidence="3" key="1">
    <citation type="journal article" date="2019" name="Int. J. Syst. Evol. Microbiol.">
        <title>The Global Catalogue of Microorganisms (GCM) 10K type strain sequencing project: providing services to taxonomists for standard genome sequencing and annotation.</title>
        <authorList>
            <consortium name="The Broad Institute Genomics Platform"/>
            <consortium name="The Broad Institute Genome Sequencing Center for Infectious Disease"/>
            <person name="Wu L."/>
            <person name="Ma J."/>
        </authorList>
    </citation>
    <scope>NUCLEOTIDE SEQUENCE [LARGE SCALE GENOMIC DNA]</scope>
    <source>
        <strain evidence="3">KCTC 22232</strain>
    </source>
</reference>
<evidence type="ECO:0008006" key="4">
    <source>
        <dbReference type="Google" id="ProtNLM"/>
    </source>
</evidence>
<accession>A0ABQ2ZGQ0</accession>
<feature type="transmembrane region" description="Helical" evidence="1">
    <location>
        <begin position="425"/>
        <end position="446"/>
    </location>
</feature>
<feature type="transmembrane region" description="Helical" evidence="1">
    <location>
        <begin position="145"/>
        <end position="162"/>
    </location>
</feature>
<gene>
    <name evidence="2" type="ORF">GCM10008098_01480</name>
</gene>
<dbReference type="EMBL" id="BMXT01000001">
    <property type="protein sequence ID" value="GGY14392.1"/>
    <property type="molecule type" value="Genomic_DNA"/>
</dbReference>
<feature type="transmembrane region" description="Helical" evidence="1">
    <location>
        <begin position="398"/>
        <end position="419"/>
    </location>
</feature>
<protein>
    <recommendedName>
        <fullName evidence="4">Glycosyltransferase RgtA/B/C/D-like domain-containing protein</fullName>
    </recommendedName>
</protein>
<proteinExistence type="predicted"/>
<sequence>MRLYRRLTIGLFATIAVTLAAIHAPGQMSVDSVTALYEGVTGTAVGWGPTFFAAFLAWLGGSLVGTSMFIAINCYAIYGCFAALLTSGGCKPVPRWQLLAAFVLALNPLFMFYVGIIWKDVMLATFAMVAATFMLLAVDRKGRGRYLLLAGALLAITSLTLIRQQGFLVATPFAVVAAWLMARTWRSTLPGRAIVFFTCIGFVAGTCLILESLSNQTVKPAATSQVSVGLSTVRAYDIAGIINYAKLGDAAGWADAPAAVQAKIKSSYSPERIDTIWHEPVIRNYFNSLSPSQYSLIWERGIEHDPKAYLEHRISAFMSLLGLRSIERCVPAYWGIAGIPEQVAALSLREEMDARARVIGRTSLELHETPVFRNWFYVLILLVSTAFVVLRTHGEQRWAAGGIAIAAWLYLFSFIPTTIACDFRYLYPVAGLSTVLCLFLLTHVPLARRDIA</sequence>
<organism evidence="2 3">
    <name type="scientific">Rhodanobacter panaciterrae</name>
    <dbReference type="NCBI Taxonomy" id="490572"/>
    <lineage>
        <taxon>Bacteria</taxon>
        <taxon>Pseudomonadati</taxon>
        <taxon>Pseudomonadota</taxon>
        <taxon>Gammaproteobacteria</taxon>
        <taxon>Lysobacterales</taxon>
        <taxon>Rhodanobacteraceae</taxon>
        <taxon>Rhodanobacter</taxon>
    </lineage>
</organism>
<comment type="caution">
    <text evidence="2">The sequence shown here is derived from an EMBL/GenBank/DDBJ whole genome shotgun (WGS) entry which is preliminary data.</text>
</comment>
<keyword evidence="1" id="KW-0812">Transmembrane</keyword>
<keyword evidence="1" id="KW-1133">Transmembrane helix</keyword>
<evidence type="ECO:0000313" key="2">
    <source>
        <dbReference type="EMBL" id="GGY14392.1"/>
    </source>
</evidence>